<accession>E6QGP2</accession>
<dbReference type="AlphaFoldDB" id="E6QGP2"/>
<name>E6QGP2_9ZZZZ</name>
<reference evidence="1" key="1">
    <citation type="submission" date="2009-10" db="EMBL/GenBank/DDBJ databases">
        <title>Diversity of trophic interactions inside an arsenic-rich microbial ecosystem.</title>
        <authorList>
            <person name="Bertin P.N."/>
            <person name="Heinrich-Salmeron A."/>
            <person name="Pelletier E."/>
            <person name="Goulhen-Chollet F."/>
            <person name="Arsene-Ploetze F."/>
            <person name="Gallien S."/>
            <person name="Calteau A."/>
            <person name="Vallenet D."/>
            <person name="Casiot C."/>
            <person name="Chane-Woon-Ming B."/>
            <person name="Giloteaux L."/>
            <person name="Barakat M."/>
            <person name="Bonnefoy V."/>
            <person name="Bruneel O."/>
            <person name="Chandler M."/>
            <person name="Cleiss J."/>
            <person name="Duran R."/>
            <person name="Elbaz-Poulichet F."/>
            <person name="Fonknechten N."/>
            <person name="Lauga B."/>
            <person name="Mornico D."/>
            <person name="Ortet P."/>
            <person name="Schaeffer C."/>
            <person name="Siguier P."/>
            <person name="Alexander Thil Smith A."/>
            <person name="Van Dorsselaer A."/>
            <person name="Weissenbach J."/>
            <person name="Medigue C."/>
            <person name="Le Paslier D."/>
        </authorList>
    </citation>
    <scope>NUCLEOTIDE SEQUENCE</scope>
</reference>
<gene>
    <name evidence="1" type="ORF">CARN5_0089</name>
</gene>
<protein>
    <submittedName>
        <fullName evidence="1">Uncharacterized protein</fullName>
    </submittedName>
</protein>
<organism evidence="1">
    <name type="scientific">mine drainage metagenome</name>
    <dbReference type="NCBI Taxonomy" id="410659"/>
    <lineage>
        <taxon>unclassified sequences</taxon>
        <taxon>metagenomes</taxon>
        <taxon>ecological metagenomes</taxon>
    </lineage>
</organism>
<dbReference type="EMBL" id="CABP01000176">
    <property type="protein sequence ID" value="CBI06406.1"/>
    <property type="molecule type" value="Genomic_DNA"/>
</dbReference>
<comment type="caution">
    <text evidence="1">The sequence shown here is derived from an EMBL/GenBank/DDBJ whole genome shotgun (WGS) entry which is preliminary data.</text>
</comment>
<proteinExistence type="predicted"/>
<evidence type="ECO:0000313" key="1">
    <source>
        <dbReference type="EMBL" id="CBI06406.1"/>
    </source>
</evidence>
<sequence>MKRFSRFRKRFSEMALKRFNRFIGLGRERFLCSDMLAAFLFGPLCGPPATKALAILGARVRGA</sequence>